<feature type="domain" description="Anti-CBASS protein Acb1-like N-terminal" evidence="1">
    <location>
        <begin position="47"/>
        <end position="378"/>
    </location>
</feature>
<organism evidence="2">
    <name type="scientific">uncultured Caudovirales phage</name>
    <dbReference type="NCBI Taxonomy" id="2100421"/>
    <lineage>
        <taxon>Viruses</taxon>
        <taxon>Duplodnaviria</taxon>
        <taxon>Heunggongvirae</taxon>
        <taxon>Uroviricota</taxon>
        <taxon>Caudoviricetes</taxon>
        <taxon>Peduoviridae</taxon>
        <taxon>Maltschvirus</taxon>
        <taxon>Maltschvirus maltsch</taxon>
    </lineage>
</organism>
<protein>
    <recommendedName>
        <fullName evidence="1">Anti-CBASS protein Acb1-like N-terminal domain-containing protein</fullName>
    </recommendedName>
</protein>
<accession>A0A6J5RFG4</accession>
<name>A0A6J5RFG4_9CAUD</name>
<evidence type="ECO:0000259" key="1">
    <source>
        <dbReference type="Pfam" id="PF06381"/>
    </source>
</evidence>
<dbReference type="Pfam" id="PF06381">
    <property type="entry name" value="Phage_portal_3"/>
    <property type="match status" value="1"/>
</dbReference>
<gene>
    <name evidence="2" type="ORF">UFOVP1196_56</name>
</gene>
<dbReference type="EMBL" id="LR797148">
    <property type="protein sequence ID" value="CAB4190404.1"/>
    <property type="molecule type" value="Genomic_DNA"/>
</dbReference>
<evidence type="ECO:0000313" key="2">
    <source>
        <dbReference type="EMBL" id="CAB4190404.1"/>
    </source>
</evidence>
<sequence>MNFRGLSSILVDRLQFLQRAGLTFKGARDSYEVLGYERILKPTDYRQRYERGGLAGRIVEALPKATWRGGAEVIEDEDPGVITDFEQAWLDFDARLKMWSTFQKADILAALGQYAVILIGALGELETELPQGSPESGLLYLSTFSEEDATIKDYDLDTKSPRFGLPVSYQLKRTNVGSSNLTRPVHWTRIIHVAVETLDTEVLGQPRLKRCWNLLDDLDKVTGGGAEAFWMRANQGLQMDVDKDMKDLSPDEKTALQTQADEYQHSMRRIMRTRGVSINTLGSDVADFSRPADSIITQIAGSIGIPKRILTGSEMGQLASGQDRDNWDTMVQDRRTSFAGPCLVQPLVDRLVEFGYLPEPKQYAVKWPEIKNLTEIERGAGAAQWANINQKQGETVFTADEIRDRWFSLEPLDGTEGSAQSRTAAGKKLLSRKLHLVTSGRSRA</sequence>
<proteinExistence type="predicted"/>
<dbReference type="InterPro" id="IPR024459">
    <property type="entry name" value="Acb1-like_N"/>
</dbReference>
<reference evidence="2" key="1">
    <citation type="submission" date="2020-05" db="EMBL/GenBank/DDBJ databases">
        <authorList>
            <person name="Chiriac C."/>
            <person name="Salcher M."/>
            <person name="Ghai R."/>
            <person name="Kavagutti S V."/>
        </authorList>
    </citation>
    <scope>NUCLEOTIDE SEQUENCE</scope>
</reference>